<proteinExistence type="predicted"/>
<dbReference type="InterPro" id="IPR006260">
    <property type="entry name" value="TonB/TolA_C"/>
</dbReference>
<dbReference type="PROSITE" id="PS52015">
    <property type="entry name" value="TONB_CTD"/>
    <property type="match status" value="1"/>
</dbReference>
<keyword evidence="4" id="KW-0472">Membrane</keyword>
<evidence type="ECO:0000313" key="8">
    <source>
        <dbReference type="Proteomes" id="UP000252558"/>
    </source>
</evidence>
<evidence type="ECO:0000256" key="3">
    <source>
        <dbReference type="ARBA" id="ARBA00022989"/>
    </source>
</evidence>
<dbReference type="GO" id="GO:0016020">
    <property type="term" value="C:membrane"/>
    <property type="evidence" value="ECO:0007669"/>
    <property type="project" value="UniProtKB-SubCell"/>
</dbReference>
<comment type="caution">
    <text evidence="7">The sequence shown here is derived from an EMBL/GenBank/DDBJ whole genome shotgun (WGS) entry which is preliminary data.</text>
</comment>
<dbReference type="Gene3D" id="3.30.1150.10">
    <property type="match status" value="1"/>
</dbReference>
<evidence type="ECO:0000259" key="6">
    <source>
        <dbReference type="PROSITE" id="PS52015"/>
    </source>
</evidence>
<comment type="subcellular location">
    <subcellularLocation>
        <location evidence="1">Membrane</location>
        <topology evidence="1">Single-pass membrane protein</topology>
    </subcellularLocation>
</comment>
<dbReference type="AlphaFoldDB" id="A0A368N3Z2"/>
<reference evidence="7 8" key="1">
    <citation type="submission" date="2018-07" db="EMBL/GenBank/DDBJ databases">
        <title>Corallincola holothuriorum sp. nov., a new facultative anaerobe isolated from sea cucumber Apostichopus japonicus.</title>
        <authorList>
            <person name="Xia H."/>
        </authorList>
    </citation>
    <scope>NUCLEOTIDE SEQUENCE [LARGE SCALE GENOMIC DNA]</scope>
    <source>
        <strain evidence="7 8">C4</strain>
    </source>
</reference>
<name>A0A368N3Z2_9GAMM</name>
<dbReference type="Pfam" id="PF03544">
    <property type="entry name" value="TonB_C"/>
    <property type="match status" value="1"/>
</dbReference>
<dbReference type="NCBIfam" id="TIGR01352">
    <property type="entry name" value="tonB_Cterm"/>
    <property type="match status" value="1"/>
</dbReference>
<evidence type="ECO:0000256" key="1">
    <source>
        <dbReference type="ARBA" id="ARBA00004167"/>
    </source>
</evidence>
<accession>A0A368N3Z2</accession>
<feature type="chain" id="PRO_5016728839" evidence="5">
    <location>
        <begin position="20"/>
        <end position="145"/>
    </location>
</feature>
<feature type="signal peptide" evidence="5">
    <location>
        <begin position="1"/>
        <end position="19"/>
    </location>
</feature>
<dbReference type="InterPro" id="IPR037682">
    <property type="entry name" value="TonB_C"/>
</dbReference>
<dbReference type="Proteomes" id="UP000252558">
    <property type="component" value="Unassembled WGS sequence"/>
</dbReference>
<keyword evidence="5" id="KW-0732">Signal</keyword>
<evidence type="ECO:0000313" key="7">
    <source>
        <dbReference type="EMBL" id="RCU45287.1"/>
    </source>
</evidence>
<evidence type="ECO:0000256" key="4">
    <source>
        <dbReference type="ARBA" id="ARBA00023136"/>
    </source>
</evidence>
<protein>
    <submittedName>
        <fullName evidence="7">TonB family protein</fullName>
    </submittedName>
</protein>
<dbReference type="GO" id="GO:0055085">
    <property type="term" value="P:transmembrane transport"/>
    <property type="evidence" value="ECO:0007669"/>
    <property type="project" value="InterPro"/>
</dbReference>
<dbReference type="PROSITE" id="PS51257">
    <property type="entry name" value="PROKAR_LIPOPROTEIN"/>
    <property type="match status" value="1"/>
</dbReference>
<evidence type="ECO:0000256" key="5">
    <source>
        <dbReference type="SAM" id="SignalP"/>
    </source>
</evidence>
<organism evidence="7 8">
    <name type="scientific">Corallincola holothuriorum</name>
    <dbReference type="NCBI Taxonomy" id="2282215"/>
    <lineage>
        <taxon>Bacteria</taxon>
        <taxon>Pseudomonadati</taxon>
        <taxon>Pseudomonadota</taxon>
        <taxon>Gammaproteobacteria</taxon>
        <taxon>Alteromonadales</taxon>
        <taxon>Psychromonadaceae</taxon>
        <taxon>Corallincola</taxon>
    </lineage>
</organism>
<dbReference type="EMBL" id="QPID01000011">
    <property type="protein sequence ID" value="RCU45287.1"/>
    <property type="molecule type" value="Genomic_DNA"/>
</dbReference>
<keyword evidence="2" id="KW-0812">Transmembrane</keyword>
<dbReference type="RefSeq" id="WP_114339510.1">
    <property type="nucleotide sequence ID" value="NZ_QPID01000011.1"/>
</dbReference>
<keyword evidence="3" id="KW-1133">Transmembrane helix</keyword>
<sequence>MKKLIMTVAVLFLSATGCVSEPQLVQNENRCEGFEATPAYQLEGAARKSVVPVSRVSPQYPGRNGKPGKPGFAKVILDVNAEGEPINIQIVESWPNARYGKATMRAIKQWKYQPLILDDKAVVSLCHQVTMNFEKKPEEGVAKTS</sequence>
<keyword evidence="8" id="KW-1185">Reference proteome</keyword>
<feature type="domain" description="TonB C-terminal" evidence="6">
    <location>
        <begin position="45"/>
        <end position="142"/>
    </location>
</feature>
<dbReference type="OrthoDB" id="1628901at2"/>
<gene>
    <name evidence="7" type="ORF">DU002_16360</name>
</gene>
<evidence type="ECO:0000256" key="2">
    <source>
        <dbReference type="ARBA" id="ARBA00022692"/>
    </source>
</evidence>
<dbReference type="SUPFAM" id="SSF74653">
    <property type="entry name" value="TolA/TonB C-terminal domain"/>
    <property type="match status" value="1"/>
</dbReference>